<dbReference type="GO" id="GO:0005524">
    <property type="term" value="F:ATP binding"/>
    <property type="evidence" value="ECO:0007669"/>
    <property type="project" value="InterPro"/>
</dbReference>
<dbReference type="InterPro" id="IPR003593">
    <property type="entry name" value="AAA+_ATPase"/>
</dbReference>
<dbReference type="NCBIfam" id="NF038214">
    <property type="entry name" value="IS21_help_AAA"/>
    <property type="match status" value="1"/>
</dbReference>
<evidence type="ECO:0000256" key="2">
    <source>
        <dbReference type="SAM" id="MobiDB-lite"/>
    </source>
</evidence>
<dbReference type="CDD" id="cd00009">
    <property type="entry name" value="AAA"/>
    <property type="match status" value="1"/>
</dbReference>
<protein>
    <submittedName>
        <fullName evidence="4">DNA replication protein DnaC</fullName>
    </submittedName>
</protein>
<dbReference type="InterPro" id="IPR002611">
    <property type="entry name" value="IstB_ATP-bd"/>
</dbReference>
<evidence type="ECO:0000313" key="5">
    <source>
        <dbReference type="Proteomes" id="UP000245469"/>
    </source>
</evidence>
<dbReference type="AlphaFoldDB" id="A0A315ZJM1"/>
<dbReference type="InterPro" id="IPR047661">
    <property type="entry name" value="IstB"/>
</dbReference>
<organism evidence="4 5">
    <name type="scientific">Quadrisphaera granulorum</name>
    <dbReference type="NCBI Taxonomy" id="317664"/>
    <lineage>
        <taxon>Bacteria</taxon>
        <taxon>Bacillati</taxon>
        <taxon>Actinomycetota</taxon>
        <taxon>Actinomycetes</taxon>
        <taxon>Kineosporiales</taxon>
        <taxon>Kineosporiaceae</taxon>
        <taxon>Quadrisphaera</taxon>
    </lineage>
</organism>
<dbReference type="GO" id="GO:0006260">
    <property type="term" value="P:DNA replication"/>
    <property type="evidence" value="ECO:0007669"/>
    <property type="project" value="TreeGrafter"/>
</dbReference>
<feature type="domain" description="AAA+ ATPase" evidence="3">
    <location>
        <begin position="68"/>
        <end position="203"/>
    </location>
</feature>
<feature type="region of interest" description="Disordered" evidence="2">
    <location>
        <begin position="1"/>
        <end position="20"/>
    </location>
</feature>
<dbReference type="PANTHER" id="PTHR30050:SF4">
    <property type="entry name" value="ATP-BINDING PROTEIN RV3427C IN INSERTION SEQUENCE-RELATED"/>
    <property type="match status" value="1"/>
</dbReference>
<dbReference type="InterPro" id="IPR027417">
    <property type="entry name" value="P-loop_NTPase"/>
</dbReference>
<evidence type="ECO:0000259" key="3">
    <source>
        <dbReference type="SMART" id="SM00382"/>
    </source>
</evidence>
<dbReference type="SMART" id="SM00382">
    <property type="entry name" value="AAA"/>
    <property type="match status" value="1"/>
</dbReference>
<proteinExistence type="inferred from homology"/>
<dbReference type="EMBL" id="QGDQ01000050">
    <property type="protein sequence ID" value="PWJ45815.1"/>
    <property type="molecule type" value="Genomic_DNA"/>
</dbReference>
<evidence type="ECO:0000256" key="1">
    <source>
        <dbReference type="ARBA" id="ARBA00008059"/>
    </source>
</evidence>
<comment type="caution">
    <text evidence="4">The sequence shown here is derived from an EMBL/GenBank/DDBJ whole genome shotgun (WGS) entry which is preliminary data.</text>
</comment>
<dbReference type="NCBIfam" id="NF005098">
    <property type="entry name" value="PRK06526.1"/>
    <property type="match status" value="1"/>
</dbReference>
<dbReference type="Proteomes" id="UP000245469">
    <property type="component" value="Unassembled WGS sequence"/>
</dbReference>
<keyword evidence="5" id="KW-1185">Reference proteome</keyword>
<gene>
    <name evidence="4" type="ORF">BXY45_15014</name>
</gene>
<accession>A0A315ZJM1</accession>
<name>A0A315ZJM1_9ACTN</name>
<dbReference type="OrthoDB" id="9773429at2"/>
<comment type="similarity">
    <text evidence="1">Belongs to the IS21/IS1162 putative ATP-binding protein family.</text>
</comment>
<feature type="region of interest" description="Disordered" evidence="2">
    <location>
        <begin position="245"/>
        <end position="266"/>
    </location>
</feature>
<evidence type="ECO:0000313" key="4">
    <source>
        <dbReference type="EMBL" id="PWJ45815.1"/>
    </source>
</evidence>
<dbReference type="Pfam" id="PF01695">
    <property type="entry name" value="IstB_IS21"/>
    <property type="match status" value="1"/>
</dbReference>
<dbReference type="Gene3D" id="3.40.50.300">
    <property type="entry name" value="P-loop containing nucleotide triphosphate hydrolases"/>
    <property type="match status" value="1"/>
</dbReference>
<reference evidence="4 5" key="1">
    <citation type="submission" date="2018-03" db="EMBL/GenBank/DDBJ databases">
        <title>Genomic Encyclopedia of Archaeal and Bacterial Type Strains, Phase II (KMG-II): from individual species to whole genera.</title>
        <authorList>
            <person name="Goeker M."/>
        </authorList>
    </citation>
    <scope>NUCLEOTIDE SEQUENCE [LARGE SCALE GENOMIC DNA]</scope>
    <source>
        <strain evidence="4 5">DSM 44889</strain>
    </source>
</reference>
<dbReference type="PANTHER" id="PTHR30050">
    <property type="entry name" value="CHROMOSOMAL REPLICATION INITIATOR PROTEIN DNAA"/>
    <property type="match status" value="1"/>
</dbReference>
<dbReference type="SUPFAM" id="SSF52540">
    <property type="entry name" value="P-loop containing nucleoside triphosphate hydrolases"/>
    <property type="match status" value="1"/>
</dbReference>
<sequence length="266" mass="28074">MNPRGTRRRENPASTKPRAFQEANSITQRTAGAHFPAVKTLAEFNCDHQPSLRRDVLGHLATAAWVSRAENVVVLGPPGTGKTHLGIGLGVAAVHAGHKVLFDSAAGWIRRLSDAYRGGNGALDAELRKLARYKLLIIDEVGYIPIGPHAANLFFQLIAARYETGSVLVTSNMPFKRWGEIFGDEVVAAAMIDRLVHHAEVIALSGESYRTRARRAAISADPAAAMRATPTPAPVAVPATAVVPAGAPGGTGQTSQASAAGLEGQR</sequence>